<dbReference type="InterPro" id="IPR013761">
    <property type="entry name" value="SAM/pointed_sf"/>
</dbReference>
<accession>D8RFF9</accession>
<dbReference type="Gramene" id="EFJ29111">
    <property type="protein sequence ID" value="EFJ29111"/>
    <property type="gene ID" value="SELMODRAFT_410658"/>
</dbReference>
<dbReference type="SUPFAM" id="SSF47769">
    <property type="entry name" value="SAM/Pointed domain"/>
    <property type="match status" value="1"/>
</dbReference>
<evidence type="ECO:0000313" key="3">
    <source>
        <dbReference type="Proteomes" id="UP000001514"/>
    </source>
</evidence>
<dbReference type="eggNOG" id="ENOG502R812">
    <property type="taxonomic scope" value="Eukaryota"/>
</dbReference>
<dbReference type="InterPro" id="IPR001660">
    <property type="entry name" value="SAM"/>
</dbReference>
<dbReference type="PANTHER" id="PTHR33915:SF1">
    <property type="entry name" value="OS04G0644100 PROTEIN"/>
    <property type="match status" value="1"/>
</dbReference>
<evidence type="ECO:0000313" key="2">
    <source>
        <dbReference type="EMBL" id="EFJ29111.1"/>
    </source>
</evidence>
<protein>
    <recommendedName>
        <fullName evidence="1">SAM domain-containing protein</fullName>
    </recommendedName>
</protein>
<dbReference type="OMA" id="SAMIHEC"/>
<dbReference type="InParanoid" id="D8RFF9"/>
<gene>
    <name evidence="2" type="ORF">SELMODRAFT_410658</name>
</gene>
<reference evidence="2 3" key="1">
    <citation type="journal article" date="2011" name="Science">
        <title>The Selaginella genome identifies genetic changes associated with the evolution of vascular plants.</title>
        <authorList>
            <person name="Banks J.A."/>
            <person name="Nishiyama T."/>
            <person name="Hasebe M."/>
            <person name="Bowman J.L."/>
            <person name="Gribskov M."/>
            <person name="dePamphilis C."/>
            <person name="Albert V.A."/>
            <person name="Aono N."/>
            <person name="Aoyama T."/>
            <person name="Ambrose B.A."/>
            <person name="Ashton N.W."/>
            <person name="Axtell M.J."/>
            <person name="Barker E."/>
            <person name="Barker M.S."/>
            <person name="Bennetzen J.L."/>
            <person name="Bonawitz N.D."/>
            <person name="Chapple C."/>
            <person name="Cheng C."/>
            <person name="Correa L.G."/>
            <person name="Dacre M."/>
            <person name="DeBarry J."/>
            <person name="Dreyer I."/>
            <person name="Elias M."/>
            <person name="Engstrom E.M."/>
            <person name="Estelle M."/>
            <person name="Feng L."/>
            <person name="Finet C."/>
            <person name="Floyd S.K."/>
            <person name="Frommer W.B."/>
            <person name="Fujita T."/>
            <person name="Gramzow L."/>
            <person name="Gutensohn M."/>
            <person name="Harholt J."/>
            <person name="Hattori M."/>
            <person name="Heyl A."/>
            <person name="Hirai T."/>
            <person name="Hiwatashi Y."/>
            <person name="Ishikawa M."/>
            <person name="Iwata M."/>
            <person name="Karol K.G."/>
            <person name="Koehler B."/>
            <person name="Kolukisaoglu U."/>
            <person name="Kubo M."/>
            <person name="Kurata T."/>
            <person name="Lalonde S."/>
            <person name="Li K."/>
            <person name="Li Y."/>
            <person name="Litt A."/>
            <person name="Lyons E."/>
            <person name="Manning G."/>
            <person name="Maruyama T."/>
            <person name="Michael T.P."/>
            <person name="Mikami K."/>
            <person name="Miyazaki S."/>
            <person name="Morinaga S."/>
            <person name="Murata T."/>
            <person name="Mueller-Roeber B."/>
            <person name="Nelson D.R."/>
            <person name="Obara M."/>
            <person name="Oguri Y."/>
            <person name="Olmstead R.G."/>
            <person name="Onodera N."/>
            <person name="Petersen B.L."/>
            <person name="Pils B."/>
            <person name="Prigge M."/>
            <person name="Rensing S.A."/>
            <person name="Riano-Pachon D.M."/>
            <person name="Roberts A.W."/>
            <person name="Sato Y."/>
            <person name="Scheller H.V."/>
            <person name="Schulz B."/>
            <person name="Schulz C."/>
            <person name="Shakirov E.V."/>
            <person name="Shibagaki N."/>
            <person name="Shinohara N."/>
            <person name="Shippen D.E."/>
            <person name="Soerensen I."/>
            <person name="Sotooka R."/>
            <person name="Sugimoto N."/>
            <person name="Sugita M."/>
            <person name="Sumikawa N."/>
            <person name="Tanurdzic M."/>
            <person name="Theissen G."/>
            <person name="Ulvskov P."/>
            <person name="Wakazuki S."/>
            <person name="Weng J.K."/>
            <person name="Willats W.W."/>
            <person name="Wipf D."/>
            <person name="Wolf P.G."/>
            <person name="Yang L."/>
            <person name="Zimmer A.D."/>
            <person name="Zhu Q."/>
            <person name="Mitros T."/>
            <person name="Hellsten U."/>
            <person name="Loque D."/>
            <person name="Otillar R."/>
            <person name="Salamov A."/>
            <person name="Schmutz J."/>
            <person name="Shapiro H."/>
            <person name="Lindquist E."/>
            <person name="Lucas S."/>
            <person name="Rokhsar D."/>
            <person name="Grigoriev I.V."/>
        </authorList>
    </citation>
    <scope>NUCLEOTIDE SEQUENCE [LARGE SCALE GENOMIC DNA]</scope>
</reference>
<dbReference type="KEGG" id="smo:SELMODRAFT_410658"/>
<dbReference type="Proteomes" id="UP000001514">
    <property type="component" value="Unassembled WGS sequence"/>
</dbReference>
<dbReference type="AlphaFoldDB" id="D8RFF9"/>
<feature type="domain" description="SAM" evidence="1">
    <location>
        <begin position="5"/>
        <end position="55"/>
    </location>
</feature>
<dbReference type="Pfam" id="PF07647">
    <property type="entry name" value="SAM_2"/>
    <property type="match status" value="1"/>
</dbReference>
<dbReference type="HOGENOM" id="CLU_1108619_0_0_1"/>
<proteinExistence type="predicted"/>
<keyword evidence="3" id="KW-1185">Reference proteome</keyword>
<evidence type="ECO:0000259" key="1">
    <source>
        <dbReference type="Pfam" id="PF07647"/>
    </source>
</evidence>
<dbReference type="OrthoDB" id="1887912at2759"/>
<dbReference type="CDD" id="cd09487">
    <property type="entry name" value="SAM_superfamily"/>
    <property type="match status" value="1"/>
</dbReference>
<name>D8RFF9_SELML</name>
<dbReference type="Gene3D" id="1.10.150.50">
    <property type="entry name" value="Transcription Factor, Ets-1"/>
    <property type="match status" value="1"/>
</dbReference>
<organism evidence="3">
    <name type="scientific">Selaginella moellendorffii</name>
    <name type="common">Spikemoss</name>
    <dbReference type="NCBI Taxonomy" id="88036"/>
    <lineage>
        <taxon>Eukaryota</taxon>
        <taxon>Viridiplantae</taxon>
        <taxon>Streptophyta</taxon>
        <taxon>Embryophyta</taxon>
        <taxon>Tracheophyta</taxon>
        <taxon>Lycopodiopsida</taxon>
        <taxon>Selaginellales</taxon>
        <taxon>Selaginellaceae</taxon>
        <taxon>Selaginella</taxon>
    </lineage>
</organism>
<dbReference type="FunCoup" id="D8RFF9">
    <property type="interactions" value="257"/>
</dbReference>
<sequence length="266" mass="29869">MDWKSWLTPCSMEKHAILFHENELNGEHIPDFNHDLLKSIGVKNASDRISILKHRDSQISKASNEKVSKIVGDAQSDIISRLKQSGGISEEVLMGWVKEKWPKCQRNILVKQGYLTKDAPGQGLAAISDEHRTESGKMLLENAKDMVWALLFGDAESSVNLDRDQRELLSLTVPQKKAYAFNFFQAVTEVGVSGTWRDPDNVSNDIGAHNILLQIEFGDTSSELVGDGIMVCIHLINLLQVNEQVLYARMSNVEQSTLLTSLYFRK</sequence>
<dbReference type="PANTHER" id="PTHR33915">
    <property type="entry name" value="OSJNBA0033G05.11 PROTEIN"/>
    <property type="match status" value="1"/>
</dbReference>
<dbReference type="EMBL" id="GL377578">
    <property type="protein sequence ID" value="EFJ29111.1"/>
    <property type="molecule type" value="Genomic_DNA"/>
</dbReference>